<dbReference type="Proteomes" id="UP001589894">
    <property type="component" value="Unassembled WGS sequence"/>
</dbReference>
<reference evidence="1 2" key="1">
    <citation type="submission" date="2024-09" db="EMBL/GenBank/DDBJ databases">
        <authorList>
            <person name="Sun Q."/>
            <person name="Mori K."/>
        </authorList>
    </citation>
    <scope>NUCLEOTIDE SEQUENCE [LARGE SCALE GENOMIC DNA]</scope>
    <source>
        <strain evidence="1 2">TBRC 2205</strain>
    </source>
</reference>
<name>A0ABV6NY73_9ACTN</name>
<evidence type="ECO:0000313" key="2">
    <source>
        <dbReference type="Proteomes" id="UP001589894"/>
    </source>
</evidence>
<protein>
    <recommendedName>
        <fullName evidence="3">SUKH-3 immunity protein of toxin-antitoxin system</fullName>
    </recommendedName>
</protein>
<gene>
    <name evidence="1" type="ORF">ACFFHU_16575</name>
</gene>
<comment type="caution">
    <text evidence="1">The sequence shown here is derived from an EMBL/GenBank/DDBJ whole genome shotgun (WGS) entry which is preliminary data.</text>
</comment>
<keyword evidence="2" id="KW-1185">Reference proteome</keyword>
<dbReference type="RefSeq" id="WP_377339892.1">
    <property type="nucleotide sequence ID" value="NZ_JBHLUE010000012.1"/>
</dbReference>
<dbReference type="EMBL" id="JBHLUE010000012">
    <property type="protein sequence ID" value="MFC0565740.1"/>
    <property type="molecule type" value="Genomic_DNA"/>
</dbReference>
<proteinExistence type="predicted"/>
<evidence type="ECO:0008006" key="3">
    <source>
        <dbReference type="Google" id="ProtNLM"/>
    </source>
</evidence>
<accession>A0ABV6NY73</accession>
<organism evidence="1 2">
    <name type="scientific">Plantactinospora siamensis</name>
    <dbReference type="NCBI Taxonomy" id="555372"/>
    <lineage>
        <taxon>Bacteria</taxon>
        <taxon>Bacillati</taxon>
        <taxon>Actinomycetota</taxon>
        <taxon>Actinomycetes</taxon>
        <taxon>Micromonosporales</taxon>
        <taxon>Micromonosporaceae</taxon>
        <taxon>Plantactinospora</taxon>
    </lineage>
</organism>
<sequence>MDRRWPLLARTLEDLGMWRHLPAAAAAEQAREVAAGGYPFRLLDADADVRWFFVDGEEMAEGRVPDQLRSMAPALLAHGVELRFGADRVPSSTREDYVVTINGRPCRVWGPEDWTDYRAWETATVRPLAVVNDLLGRAGAVPRLCTLYAGGNDGIAWLLDPRIVAAVERSGLLPAHEVPRLAADLDG</sequence>
<evidence type="ECO:0000313" key="1">
    <source>
        <dbReference type="EMBL" id="MFC0565740.1"/>
    </source>
</evidence>